<name>A0A453RP55_AEGTS</name>
<proteinExistence type="predicted"/>
<protein>
    <submittedName>
        <fullName evidence="1">Uncharacterized protein</fullName>
    </submittedName>
</protein>
<dbReference type="EnsemblPlants" id="AET7Gv20652200.1">
    <property type="protein sequence ID" value="AET7Gv20652200.1"/>
    <property type="gene ID" value="AET7Gv20652200"/>
</dbReference>
<keyword evidence="2" id="KW-1185">Reference proteome</keyword>
<evidence type="ECO:0000313" key="1">
    <source>
        <dbReference type="EnsemblPlants" id="AET7Gv20652200.1"/>
    </source>
</evidence>
<reference evidence="2" key="1">
    <citation type="journal article" date="2014" name="Science">
        <title>Ancient hybridizations among the ancestral genomes of bread wheat.</title>
        <authorList>
            <consortium name="International Wheat Genome Sequencing Consortium,"/>
            <person name="Marcussen T."/>
            <person name="Sandve S.R."/>
            <person name="Heier L."/>
            <person name="Spannagl M."/>
            <person name="Pfeifer M."/>
            <person name="Jakobsen K.S."/>
            <person name="Wulff B.B."/>
            <person name="Steuernagel B."/>
            <person name="Mayer K.F."/>
            <person name="Olsen O.A."/>
        </authorList>
    </citation>
    <scope>NUCLEOTIDE SEQUENCE [LARGE SCALE GENOMIC DNA]</scope>
    <source>
        <strain evidence="2">cv. AL8/78</strain>
    </source>
</reference>
<reference evidence="1" key="4">
    <citation type="submission" date="2019-03" db="UniProtKB">
        <authorList>
            <consortium name="EnsemblPlants"/>
        </authorList>
    </citation>
    <scope>IDENTIFICATION</scope>
</reference>
<dbReference type="AlphaFoldDB" id="A0A453RP55"/>
<reference evidence="1" key="5">
    <citation type="journal article" date="2021" name="G3 (Bethesda)">
        <title>Aegilops tauschii genome assembly Aet v5.0 features greater sequence contiguity and improved annotation.</title>
        <authorList>
            <person name="Wang L."/>
            <person name="Zhu T."/>
            <person name="Rodriguez J.C."/>
            <person name="Deal K.R."/>
            <person name="Dubcovsky J."/>
            <person name="McGuire P.E."/>
            <person name="Lux T."/>
            <person name="Spannagl M."/>
            <person name="Mayer K.F.X."/>
            <person name="Baldrich P."/>
            <person name="Meyers B.C."/>
            <person name="Huo N."/>
            <person name="Gu Y.Q."/>
            <person name="Zhou H."/>
            <person name="Devos K.M."/>
            <person name="Bennetzen J.L."/>
            <person name="Unver T."/>
            <person name="Budak H."/>
            <person name="Gulick P.J."/>
            <person name="Galiba G."/>
            <person name="Kalapos B."/>
            <person name="Nelson D.R."/>
            <person name="Li P."/>
            <person name="You F.M."/>
            <person name="Luo M.C."/>
            <person name="Dvorak J."/>
        </authorList>
    </citation>
    <scope>NUCLEOTIDE SEQUENCE [LARGE SCALE GENOMIC DNA]</scope>
    <source>
        <strain evidence="1">cv. AL8/78</strain>
    </source>
</reference>
<sequence length="142" mass="15750">RTIPCHISHFAWQSSNQVSHAILASTLSSPTAPPSSASGRRKQATSDEFFFPYSSYLPRWRRVEISHPGLLVRHALTCLDYLFYSAPISPPRRAIEPNLGSWTSVLQSLQSIQLVTDLFALPRSTGLVLVRPPMPRFGSSSS</sequence>
<accession>A0A453RP55</accession>
<dbReference type="Proteomes" id="UP000015105">
    <property type="component" value="Chromosome 7D"/>
</dbReference>
<evidence type="ECO:0000313" key="2">
    <source>
        <dbReference type="Proteomes" id="UP000015105"/>
    </source>
</evidence>
<reference evidence="2" key="2">
    <citation type="journal article" date="2017" name="Nat. Plants">
        <title>The Aegilops tauschii genome reveals multiple impacts of transposons.</title>
        <authorList>
            <person name="Zhao G."/>
            <person name="Zou C."/>
            <person name="Li K."/>
            <person name="Wang K."/>
            <person name="Li T."/>
            <person name="Gao L."/>
            <person name="Zhang X."/>
            <person name="Wang H."/>
            <person name="Yang Z."/>
            <person name="Liu X."/>
            <person name="Jiang W."/>
            <person name="Mao L."/>
            <person name="Kong X."/>
            <person name="Jiao Y."/>
            <person name="Jia J."/>
        </authorList>
    </citation>
    <scope>NUCLEOTIDE SEQUENCE [LARGE SCALE GENOMIC DNA]</scope>
    <source>
        <strain evidence="2">cv. AL8/78</strain>
    </source>
</reference>
<reference evidence="1" key="3">
    <citation type="journal article" date="2017" name="Nature">
        <title>Genome sequence of the progenitor of the wheat D genome Aegilops tauschii.</title>
        <authorList>
            <person name="Luo M.C."/>
            <person name="Gu Y.Q."/>
            <person name="Puiu D."/>
            <person name="Wang H."/>
            <person name="Twardziok S.O."/>
            <person name="Deal K.R."/>
            <person name="Huo N."/>
            <person name="Zhu T."/>
            <person name="Wang L."/>
            <person name="Wang Y."/>
            <person name="McGuire P.E."/>
            <person name="Liu S."/>
            <person name="Long H."/>
            <person name="Ramasamy R.K."/>
            <person name="Rodriguez J.C."/>
            <person name="Van S.L."/>
            <person name="Yuan L."/>
            <person name="Wang Z."/>
            <person name="Xia Z."/>
            <person name="Xiao L."/>
            <person name="Anderson O.D."/>
            <person name="Ouyang S."/>
            <person name="Liang Y."/>
            <person name="Zimin A.V."/>
            <person name="Pertea G."/>
            <person name="Qi P."/>
            <person name="Bennetzen J.L."/>
            <person name="Dai X."/>
            <person name="Dawson M.W."/>
            <person name="Muller H.G."/>
            <person name="Kugler K."/>
            <person name="Rivarola-Duarte L."/>
            <person name="Spannagl M."/>
            <person name="Mayer K.F.X."/>
            <person name="Lu F.H."/>
            <person name="Bevan M.W."/>
            <person name="Leroy P."/>
            <person name="Li P."/>
            <person name="You F.M."/>
            <person name="Sun Q."/>
            <person name="Liu Z."/>
            <person name="Lyons E."/>
            <person name="Wicker T."/>
            <person name="Salzberg S.L."/>
            <person name="Devos K.M."/>
            <person name="Dvorak J."/>
        </authorList>
    </citation>
    <scope>NUCLEOTIDE SEQUENCE [LARGE SCALE GENOMIC DNA]</scope>
    <source>
        <strain evidence="1">cv. AL8/78</strain>
    </source>
</reference>
<dbReference type="Gramene" id="AET7Gv20652200.1">
    <property type="protein sequence ID" value="AET7Gv20652200.1"/>
    <property type="gene ID" value="AET7Gv20652200"/>
</dbReference>
<organism evidence="1 2">
    <name type="scientific">Aegilops tauschii subsp. strangulata</name>
    <name type="common">Goatgrass</name>
    <dbReference type="NCBI Taxonomy" id="200361"/>
    <lineage>
        <taxon>Eukaryota</taxon>
        <taxon>Viridiplantae</taxon>
        <taxon>Streptophyta</taxon>
        <taxon>Embryophyta</taxon>
        <taxon>Tracheophyta</taxon>
        <taxon>Spermatophyta</taxon>
        <taxon>Magnoliopsida</taxon>
        <taxon>Liliopsida</taxon>
        <taxon>Poales</taxon>
        <taxon>Poaceae</taxon>
        <taxon>BOP clade</taxon>
        <taxon>Pooideae</taxon>
        <taxon>Triticodae</taxon>
        <taxon>Triticeae</taxon>
        <taxon>Triticinae</taxon>
        <taxon>Aegilops</taxon>
    </lineage>
</organism>